<name>A0A9W9Z169_9CNID</name>
<protein>
    <submittedName>
        <fullName evidence="1">Uncharacterized protein</fullName>
    </submittedName>
</protein>
<dbReference type="AlphaFoldDB" id="A0A9W9Z169"/>
<dbReference type="OrthoDB" id="3049275at2759"/>
<organism evidence="1 2">
    <name type="scientific">Desmophyllum pertusum</name>
    <dbReference type="NCBI Taxonomy" id="174260"/>
    <lineage>
        <taxon>Eukaryota</taxon>
        <taxon>Metazoa</taxon>
        <taxon>Cnidaria</taxon>
        <taxon>Anthozoa</taxon>
        <taxon>Hexacorallia</taxon>
        <taxon>Scleractinia</taxon>
        <taxon>Caryophylliina</taxon>
        <taxon>Caryophylliidae</taxon>
        <taxon>Desmophyllum</taxon>
    </lineage>
</organism>
<dbReference type="Proteomes" id="UP001163046">
    <property type="component" value="Unassembled WGS sequence"/>
</dbReference>
<keyword evidence="2" id="KW-1185">Reference proteome</keyword>
<sequence>MADLLYPDNSNREARMYELTDDIGTLMNDLANDAADIKNLTEKLDETIKKMYKDIEVDIPPSRMKTFDYKGWVVEVMDVLEPFITIPLATKALSKCAVSYLLREDRIGEAAFYDLIQGITWLKFGVAAGAVVITVGLELGIDGIAGAVKRSKLRDAIHSAVQPRITLKQAAIVNGKIRDKLNSVVDACQMMLQLGYTQEQLDQAQKNIAAEFKEEVSTITEETAQSQLADLDNYRGSWTNEDN</sequence>
<proteinExistence type="predicted"/>
<gene>
    <name evidence="1" type="ORF">OS493_014310</name>
</gene>
<dbReference type="EMBL" id="MU826832">
    <property type="protein sequence ID" value="KAJ7373162.1"/>
    <property type="molecule type" value="Genomic_DNA"/>
</dbReference>
<reference evidence="1" key="1">
    <citation type="submission" date="2023-01" db="EMBL/GenBank/DDBJ databases">
        <title>Genome assembly of the deep-sea coral Lophelia pertusa.</title>
        <authorList>
            <person name="Herrera S."/>
            <person name="Cordes E."/>
        </authorList>
    </citation>
    <scope>NUCLEOTIDE SEQUENCE</scope>
    <source>
        <strain evidence="1">USNM1676648</strain>
        <tissue evidence="1">Polyp</tissue>
    </source>
</reference>
<accession>A0A9W9Z169</accession>
<evidence type="ECO:0000313" key="2">
    <source>
        <dbReference type="Proteomes" id="UP001163046"/>
    </source>
</evidence>
<comment type="caution">
    <text evidence="1">The sequence shown here is derived from an EMBL/GenBank/DDBJ whole genome shotgun (WGS) entry which is preliminary data.</text>
</comment>
<evidence type="ECO:0000313" key="1">
    <source>
        <dbReference type="EMBL" id="KAJ7373162.1"/>
    </source>
</evidence>